<dbReference type="InterPro" id="IPR020846">
    <property type="entry name" value="MFS_dom"/>
</dbReference>
<dbReference type="Gene3D" id="1.20.1250.20">
    <property type="entry name" value="MFS general substrate transporter like domains"/>
    <property type="match status" value="1"/>
</dbReference>
<dbReference type="Pfam" id="PF00083">
    <property type="entry name" value="Sugar_tr"/>
    <property type="match status" value="1"/>
</dbReference>
<evidence type="ECO:0000313" key="10">
    <source>
        <dbReference type="Proteomes" id="UP001497516"/>
    </source>
</evidence>
<dbReference type="PROSITE" id="PS50850">
    <property type="entry name" value="MFS"/>
    <property type="match status" value="1"/>
</dbReference>
<evidence type="ECO:0000256" key="7">
    <source>
        <dbReference type="SAM" id="Phobius"/>
    </source>
</evidence>
<dbReference type="InterPro" id="IPR005828">
    <property type="entry name" value="MFS_sugar_transport-like"/>
</dbReference>
<name>A0AAV2GGI5_9ROSI</name>
<feature type="transmembrane region" description="Helical" evidence="7">
    <location>
        <begin position="396"/>
        <end position="417"/>
    </location>
</feature>
<comment type="similarity">
    <text evidence="2">Belongs to the major facilitator superfamily. Sugar transporter (TC 2.A.1.1) family.</text>
</comment>
<feature type="domain" description="Major facilitator superfamily (MFS) profile" evidence="8">
    <location>
        <begin position="1"/>
        <end position="458"/>
    </location>
</feature>
<feature type="transmembrane region" description="Helical" evidence="7">
    <location>
        <begin position="331"/>
        <end position="352"/>
    </location>
</feature>
<dbReference type="EMBL" id="OZ034821">
    <property type="protein sequence ID" value="CAL1409299.1"/>
    <property type="molecule type" value="Genomic_DNA"/>
</dbReference>
<feature type="transmembrane region" description="Helical" evidence="7">
    <location>
        <begin position="49"/>
        <end position="67"/>
    </location>
</feature>
<dbReference type="PANTHER" id="PTHR48020">
    <property type="entry name" value="PROTON MYO-INOSITOL COTRANSPORTER"/>
    <property type="match status" value="1"/>
</dbReference>
<dbReference type="InterPro" id="IPR036259">
    <property type="entry name" value="MFS_trans_sf"/>
</dbReference>
<dbReference type="Proteomes" id="UP001497516">
    <property type="component" value="Chromosome 8"/>
</dbReference>
<dbReference type="SUPFAM" id="SSF103473">
    <property type="entry name" value="MFS general substrate transporter"/>
    <property type="match status" value="1"/>
</dbReference>
<feature type="transmembrane region" description="Helical" evidence="7">
    <location>
        <begin position="297"/>
        <end position="319"/>
    </location>
</feature>
<dbReference type="InterPro" id="IPR050814">
    <property type="entry name" value="Myo-inositol_Transporter"/>
</dbReference>
<feature type="transmembrane region" description="Helical" evidence="7">
    <location>
        <begin position="102"/>
        <end position="121"/>
    </location>
</feature>
<feature type="transmembrane region" description="Helical" evidence="7">
    <location>
        <begin position="159"/>
        <end position="181"/>
    </location>
</feature>
<organism evidence="9 10">
    <name type="scientific">Linum trigynum</name>
    <dbReference type="NCBI Taxonomy" id="586398"/>
    <lineage>
        <taxon>Eukaryota</taxon>
        <taxon>Viridiplantae</taxon>
        <taxon>Streptophyta</taxon>
        <taxon>Embryophyta</taxon>
        <taxon>Tracheophyta</taxon>
        <taxon>Spermatophyta</taxon>
        <taxon>Magnoliopsida</taxon>
        <taxon>eudicotyledons</taxon>
        <taxon>Gunneridae</taxon>
        <taxon>Pentapetalae</taxon>
        <taxon>rosids</taxon>
        <taxon>fabids</taxon>
        <taxon>Malpighiales</taxon>
        <taxon>Linaceae</taxon>
        <taxon>Linum</taxon>
    </lineage>
</organism>
<feature type="transmembrane region" description="Helical" evidence="7">
    <location>
        <begin position="73"/>
        <end position="93"/>
    </location>
</feature>
<gene>
    <name evidence="9" type="ORF">LTRI10_LOCUS48807</name>
</gene>
<reference evidence="9 10" key="1">
    <citation type="submission" date="2024-04" db="EMBL/GenBank/DDBJ databases">
        <authorList>
            <person name="Fracassetti M."/>
        </authorList>
    </citation>
    <scope>NUCLEOTIDE SEQUENCE [LARGE SCALE GENOMIC DNA]</scope>
</reference>
<keyword evidence="6 7" id="KW-0472">Membrane</keyword>
<evidence type="ECO:0000259" key="8">
    <source>
        <dbReference type="PROSITE" id="PS50850"/>
    </source>
</evidence>
<feature type="transmembrane region" description="Helical" evidence="7">
    <location>
        <begin position="429"/>
        <end position="452"/>
    </location>
</feature>
<dbReference type="PROSITE" id="PS00217">
    <property type="entry name" value="SUGAR_TRANSPORT_2"/>
    <property type="match status" value="1"/>
</dbReference>
<protein>
    <recommendedName>
        <fullName evidence="8">Major facilitator superfamily (MFS) profile domain-containing protein</fullName>
    </recommendedName>
</protein>
<proteinExistence type="inferred from homology"/>
<evidence type="ECO:0000256" key="1">
    <source>
        <dbReference type="ARBA" id="ARBA00004141"/>
    </source>
</evidence>
<dbReference type="AlphaFoldDB" id="A0AAV2GGI5"/>
<keyword evidence="3" id="KW-0813">Transport</keyword>
<dbReference type="InterPro" id="IPR005829">
    <property type="entry name" value="Sugar_transporter_CS"/>
</dbReference>
<comment type="subcellular location">
    <subcellularLocation>
        <location evidence="1">Membrane</location>
        <topology evidence="1">Multi-pass membrane protein</topology>
    </subcellularLocation>
</comment>
<feature type="transmembrane region" description="Helical" evidence="7">
    <location>
        <begin position="133"/>
        <end position="152"/>
    </location>
</feature>
<evidence type="ECO:0000256" key="3">
    <source>
        <dbReference type="ARBA" id="ARBA00022448"/>
    </source>
</evidence>
<dbReference type="GO" id="GO:0016020">
    <property type="term" value="C:membrane"/>
    <property type="evidence" value="ECO:0007669"/>
    <property type="project" value="UniProtKB-SubCell"/>
</dbReference>
<sequence>MVPNGFAFFSTAVASFPFFLLGYEVAVLYGQNKIQESFEETIDGFEDSIRGFVFFSALLAGFLMSTIGRQKMFFVGALAYTVGVAVLVIGYTFKCFKAGRGLMGVGLGFGLAIGPVYIAEISPARHRGFLESIPQLFLCLGAMMGYVMEYAFSKVASTLGWRFMMAIPGVASFIFTVLAAFRMPESPCFLVINGRVRTARQLFEDKLRTPAAEVEARMRQLKNAAGISQETERDTVLDETSPGGIPGMWGQLSRRETWGIIMVAAVQQALQRVSGEYILLSYIRLTLAQNKQDSREMYLAAIQMLLGSKLLGSLLASFLLDRCFGHGRVSLMVVSTSTTMVAMAGLGGAAIASQHGRITRGTAFRCYVAGSLGLEAGTGLGLGPVPWLYGPEALMLPARAIGVTLAVAAGLGVDWLLDLKVIPISHESITAAGTPLLVFSSFMFVGALSCLFMKDRSQQVLLDAVVDPPDSSSTAS</sequence>
<dbReference type="GO" id="GO:0022857">
    <property type="term" value="F:transmembrane transporter activity"/>
    <property type="evidence" value="ECO:0007669"/>
    <property type="project" value="InterPro"/>
</dbReference>
<keyword evidence="4 7" id="KW-0812">Transmembrane</keyword>
<evidence type="ECO:0000256" key="2">
    <source>
        <dbReference type="ARBA" id="ARBA00010992"/>
    </source>
</evidence>
<evidence type="ECO:0000256" key="5">
    <source>
        <dbReference type="ARBA" id="ARBA00022989"/>
    </source>
</evidence>
<evidence type="ECO:0000256" key="4">
    <source>
        <dbReference type="ARBA" id="ARBA00022692"/>
    </source>
</evidence>
<dbReference type="PANTHER" id="PTHR48020:SF12">
    <property type="entry name" value="PROTON MYO-INOSITOL COTRANSPORTER"/>
    <property type="match status" value="1"/>
</dbReference>
<keyword evidence="10" id="KW-1185">Reference proteome</keyword>
<accession>A0AAV2GGI5</accession>
<feature type="transmembrane region" description="Helical" evidence="7">
    <location>
        <begin position="6"/>
        <end position="29"/>
    </location>
</feature>
<evidence type="ECO:0000313" key="9">
    <source>
        <dbReference type="EMBL" id="CAL1409299.1"/>
    </source>
</evidence>
<evidence type="ECO:0000256" key="6">
    <source>
        <dbReference type="ARBA" id="ARBA00023136"/>
    </source>
</evidence>
<keyword evidence="5 7" id="KW-1133">Transmembrane helix</keyword>